<feature type="region of interest" description="Disordered" evidence="1">
    <location>
        <begin position="1"/>
        <end position="104"/>
    </location>
</feature>
<dbReference type="EMBL" id="CP026254">
    <property type="protein sequence ID" value="AWP11364.1"/>
    <property type="molecule type" value="Genomic_DNA"/>
</dbReference>
<dbReference type="AlphaFoldDB" id="A0A2U9C436"/>
<name>A0A2U9C436_SCOMX</name>
<protein>
    <submittedName>
        <fullName evidence="2">RNA binding protein</fullName>
    </submittedName>
</protein>
<evidence type="ECO:0000313" key="2">
    <source>
        <dbReference type="EMBL" id="AWP11364.1"/>
    </source>
</evidence>
<dbReference type="Proteomes" id="UP000246464">
    <property type="component" value="Chromosome 12"/>
</dbReference>
<keyword evidence="3" id="KW-1185">Reference proteome</keyword>
<evidence type="ECO:0000313" key="3">
    <source>
        <dbReference type="Proteomes" id="UP000246464"/>
    </source>
</evidence>
<proteinExistence type="predicted"/>
<organism evidence="2 3">
    <name type="scientific">Scophthalmus maximus</name>
    <name type="common">Turbot</name>
    <name type="synonym">Psetta maxima</name>
    <dbReference type="NCBI Taxonomy" id="52904"/>
    <lineage>
        <taxon>Eukaryota</taxon>
        <taxon>Metazoa</taxon>
        <taxon>Chordata</taxon>
        <taxon>Craniata</taxon>
        <taxon>Vertebrata</taxon>
        <taxon>Euteleostomi</taxon>
        <taxon>Actinopterygii</taxon>
        <taxon>Neopterygii</taxon>
        <taxon>Teleostei</taxon>
        <taxon>Neoteleostei</taxon>
        <taxon>Acanthomorphata</taxon>
        <taxon>Carangaria</taxon>
        <taxon>Pleuronectiformes</taxon>
        <taxon>Pleuronectoidei</taxon>
        <taxon>Scophthalmidae</taxon>
        <taxon>Scophthalmus</taxon>
    </lineage>
</organism>
<feature type="compositionally biased region" description="Basic and acidic residues" evidence="1">
    <location>
        <begin position="1"/>
        <end position="11"/>
    </location>
</feature>
<evidence type="ECO:0000256" key="1">
    <source>
        <dbReference type="SAM" id="MobiDB-lite"/>
    </source>
</evidence>
<sequence length="141" mass="15235">MPGRALERKAEWVTSKGAQKEDQEASQRGTTIQRDHPEARKRGTAIQGIDPEARQRGTAIQGDHPEAGKRGTAVQGDNPKAGQRDTAVQGDDPECRWTGPTTWDQFLGSTSEENCGPLSDTSLWVSMTSKSFIHSSDGGLS</sequence>
<reference evidence="2 3" key="1">
    <citation type="submission" date="2017-12" db="EMBL/GenBank/DDBJ databases">
        <title>Integrating genomic resources of turbot (Scophthalmus maximus) in depth evaluation of genetic and physical mapping variation across individuals.</title>
        <authorList>
            <person name="Martinez P."/>
        </authorList>
    </citation>
    <scope>NUCLEOTIDE SEQUENCE [LARGE SCALE GENOMIC DNA]</scope>
</reference>
<accession>A0A2U9C436</accession>
<gene>
    <name evidence="2" type="ORF">SMAX5B_016357</name>
</gene>